<evidence type="ECO:0000313" key="2">
    <source>
        <dbReference type="Proteomes" id="UP001162501"/>
    </source>
</evidence>
<protein>
    <submittedName>
        <fullName evidence="1">Uncharacterized protein</fullName>
    </submittedName>
</protein>
<proteinExistence type="predicted"/>
<dbReference type="EMBL" id="OX596092">
    <property type="protein sequence ID" value="CAI9713075.1"/>
    <property type="molecule type" value="Genomic_DNA"/>
</dbReference>
<name>A0ACB0FIX5_RANTA</name>
<evidence type="ECO:0000313" key="1">
    <source>
        <dbReference type="EMBL" id="CAI9713075.1"/>
    </source>
</evidence>
<dbReference type="Proteomes" id="UP001162501">
    <property type="component" value="Chromosome 8"/>
</dbReference>
<accession>A0ACB0FIX5</accession>
<sequence>MKLTVTHDKAARHACVPNRTQTLCSRPLRLTGAPNALTGAPDARSQLGGTLGQEAGASSRGARVRRWGRGAFKARVRPSERAQGPGDGAGPRRGCRAASPAVPSARNRGAGGCEAGGRTGPRERAARWTWPRSRSRAAVVAAQPGRRCRARSSGGGGDQSSAIRTAAGSGLRAPGIGRALGRGAAGKMTAGSGVLLVLLSLSGALRVSCRLPSRPPGSPGSVGPLPEPAGLTLARRGSPGLPRPAPGAPAARTAASCRLPRSAKPPAVGRSAEPRVQRGAVVRSEVGVWVSGGRRELCLNRDPPGIPPLPQVRGRCPGARLPRAGAGCPLAEPARPPSPARRAPPELASPARAGAADEGGWQQPAGHQCAEDTRSGRPCWGLRARDAAPSLSSSSDRWQGPSMRVGNGCGPWGTLAPDSRPRPVSGGALAARSGVEEPGARQEQGEVYRERGPRARLPPAEPASSVPSPAPRPLGAGPGGRRSGKAAGPRELQEPPLVADPPRCSSRAALL</sequence>
<organism evidence="1 2">
    <name type="scientific">Rangifer tarandus platyrhynchus</name>
    <name type="common">Svalbard reindeer</name>
    <dbReference type="NCBI Taxonomy" id="3082113"/>
    <lineage>
        <taxon>Eukaryota</taxon>
        <taxon>Metazoa</taxon>
        <taxon>Chordata</taxon>
        <taxon>Craniata</taxon>
        <taxon>Vertebrata</taxon>
        <taxon>Euteleostomi</taxon>
        <taxon>Mammalia</taxon>
        <taxon>Eutheria</taxon>
        <taxon>Laurasiatheria</taxon>
        <taxon>Artiodactyla</taxon>
        <taxon>Ruminantia</taxon>
        <taxon>Pecora</taxon>
        <taxon>Cervidae</taxon>
        <taxon>Odocoileinae</taxon>
        <taxon>Rangifer</taxon>
    </lineage>
</organism>
<reference evidence="1" key="1">
    <citation type="submission" date="2023-05" db="EMBL/GenBank/DDBJ databases">
        <authorList>
            <consortium name="ELIXIR-Norway"/>
        </authorList>
    </citation>
    <scope>NUCLEOTIDE SEQUENCE</scope>
</reference>
<gene>
    <name evidence="1" type="ORF">MRATA1EN3_LOCUS24288</name>
</gene>